<dbReference type="OrthoDB" id="5125978at2"/>
<gene>
    <name evidence="2" type="ORF">KILIM_004_00890</name>
</gene>
<organism evidence="2 3">
    <name type="scientific">Kineosphaera limosa NBRC 100340</name>
    <dbReference type="NCBI Taxonomy" id="1184609"/>
    <lineage>
        <taxon>Bacteria</taxon>
        <taxon>Bacillati</taxon>
        <taxon>Actinomycetota</taxon>
        <taxon>Actinomycetes</taxon>
        <taxon>Micrococcales</taxon>
        <taxon>Dermatophilaceae</taxon>
        <taxon>Kineosphaera</taxon>
    </lineage>
</organism>
<accession>K6VDQ1</accession>
<sequence length="105" mass="11487">MTHTLAEYLEAGYCLAPQERLEAARMLRLSVHQDQTAMPDDIEAEWDAVITRRVDEILGGTVQAVDGAESFARIHARLDALDRPRRNSPQPQSGTRAGSVASAVS</sequence>
<evidence type="ECO:0008006" key="4">
    <source>
        <dbReference type="Google" id="ProtNLM"/>
    </source>
</evidence>
<feature type="region of interest" description="Disordered" evidence="1">
    <location>
        <begin position="78"/>
        <end position="105"/>
    </location>
</feature>
<dbReference type="AlphaFoldDB" id="K6VDQ1"/>
<protein>
    <recommendedName>
        <fullName evidence="4">Addiction module component</fullName>
    </recommendedName>
</protein>
<proteinExistence type="predicted"/>
<dbReference type="Proteomes" id="UP000008366">
    <property type="component" value="Unassembled WGS sequence"/>
</dbReference>
<dbReference type="Pfam" id="PF09720">
    <property type="entry name" value="Unstab_antitox"/>
    <property type="match status" value="1"/>
</dbReference>
<dbReference type="InterPro" id="IPR013406">
    <property type="entry name" value="CHP02574_addiction_mod"/>
</dbReference>
<evidence type="ECO:0000256" key="1">
    <source>
        <dbReference type="SAM" id="MobiDB-lite"/>
    </source>
</evidence>
<feature type="compositionally biased region" description="Polar residues" evidence="1">
    <location>
        <begin position="87"/>
        <end position="105"/>
    </location>
</feature>
<reference evidence="2 3" key="1">
    <citation type="submission" date="2012-08" db="EMBL/GenBank/DDBJ databases">
        <title>Whole genome shotgun sequence of Kineosphaera limosa NBRC 100340.</title>
        <authorList>
            <person name="Yoshida I."/>
            <person name="Isaki S."/>
            <person name="Hosoyama A."/>
            <person name="Tsuchikane K."/>
            <person name="Katsumata H."/>
            <person name="Ando Y."/>
            <person name="Ohji S."/>
            <person name="Hamada M."/>
            <person name="Tamura T."/>
            <person name="Yamazoe A."/>
            <person name="Yamazaki S."/>
            <person name="Fujita N."/>
        </authorList>
    </citation>
    <scope>NUCLEOTIDE SEQUENCE [LARGE SCALE GENOMIC DNA]</scope>
    <source>
        <strain evidence="2 3">NBRC 100340</strain>
    </source>
</reference>
<evidence type="ECO:0000313" key="3">
    <source>
        <dbReference type="Proteomes" id="UP000008366"/>
    </source>
</evidence>
<keyword evidence="3" id="KW-1185">Reference proteome</keyword>
<dbReference type="RefSeq" id="WP_006590831.1">
    <property type="nucleotide sequence ID" value="NZ_BAHD01000004.1"/>
</dbReference>
<evidence type="ECO:0000313" key="2">
    <source>
        <dbReference type="EMBL" id="GAB94298.1"/>
    </source>
</evidence>
<dbReference type="STRING" id="1184609.KILIM_004_00890"/>
<dbReference type="EMBL" id="BAHD01000004">
    <property type="protein sequence ID" value="GAB94298.1"/>
    <property type="molecule type" value="Genomic_DNA"/>
</dbReference>
<name>K6VDQ1_9MICO</name>
<comment type="caution">
    <text evidence="2">The sequence shown here is derived from an EMBL/GenBank/DDBJ whole genome shotgun (WGS) entry which is preliminary data.</text>
</comment>